<sequence length="108" mass="12537">MSKYTNVSAIVVARASKPGSQERSTRKRVLEVDDRKRMLEVDDRKRMLEVNDRKRVLEVNVPERVAEEEAHKLAGGTIVAEPMLDRRARKRISRSQQDKRRPSLVNDQ</sequence>
<proteinExistence type="predicted"/>
<gene>
    <name evidence="2" type="ORF">A8990_1617</name>
</gene>
<feature type="region of interest" description="Disordered" evidence="1">
    <location>
        <begin position="85"/>
        <end position="108"/>
    </location>
</feature>
<evidence type="ECO:0000313" key="3">
    <source>
        <dbReference type="Proteomes" id="UP000256304"/>
    </source>
</evidence>
<keyword evidence="3" id="KW-1185">Reference proteome</keyword>
<dbReference type="Proteomes" id="UP000256304">
    <property type="component" value="Unassembled WGS sequence"/>
</dbReference>
<protein>
    <submittedName>
        <fullName evidence="2">Uncharacterized protein</fullName>
    </submittedName>
</protein>
<dbReference type="AlphaFoldDB" id="A0A3D9Q1U6"/>
<name>A0A3D9Q1U6_9BACL</name>
<accession>A0A3D9Q1U6</accession>
<reference evidence="2 3" key="1">
    <citation type="submission" date="2018-08" db="EMBL/GenBank/DDBJ databases">
        <title>Genomic Encyclopedia of Type Strains, Phase III (KMG-III): the genomes of soil and plant-associated and newly described type strains.</title>
        <authorList>
            <person name="Whitman W."/>
        </authorList>
    </citation>
    <scope>NUCLEOTIDE SEQUENCE [LARGE SCALE GENOMIC DNA]</scope>
    <source>
        <strain evidence="2 3">CGMCC 1.10966</strain>
    </source>
</reference>
<evidence type="ECO:0000256" key="1">
    <source>
        <dbReference type="SAM" id="MobiDB-lite"/>
    </source>
</evidence>
<evidence type="ECO:0000313" key="2">
    <source>
        <dbReference type="EMBL" id="REE56390.1"/>
    </source>
</evidence>
<comment type="caution">
    <text evidence="2">The sequence shown here is derived from an EMBL/GenBank/DDBJ whole genome shotgun (WGS) entry which is preliminary data.</text>
</comment>
<dbReference type="EMBL" id="QTTN01000061">
    <property type="protein sequence ID" value="REE56390.1"/>
    <property type="molecule type" value="Genomic_DNA"/>
</dbReference>
<organism evidence="2 3">
    <name type="scientific">Paenibacillus taihuensis</name>
    <dbReference type="NCBI Taxonomy" id="1156355"/>
    <lineage>
        <taxon>Bacteria</taxon>
        <taxon>Bacillati</taxon>
        <taxon>Bacillota</taxon>
        <taxon>Bacilli</taxon>
        <taxon>Bacillales</taxon>
        <taxon>Paenibacillaceae</taxon>
        <taxon>Paenibacillus</taxon>
    </lineage>
</organism>